<gene>
    <name evidence="1" type="ORF">DOTSEDRAFT_75237</name>
</gene>
<dbReference type="STRING" id="675120.M2YKK1"/>
<organism evidence="1 2">
    <name type="scientific">Dothistroma septosporum (strain NZE10 / CBS 128990)</name>
    <name type="common">Red band needle blight fungus</name>
    <name type="synonym">Mycosphaerella pini</name>
    <dbReference type="NCBI Taxonomy" id="675120"/>
    <lineage>
        <taxon>Eukaryota</taxon>
        <taxon>Fungi</taxon>
        <taxon>Dikarya</taxon>
        <taxon>Ascomycota</taxon>
        <taxon>Pezizomycotina</taxon>
        <taxon>Dothideomycetes</taxon>
        <taxon>Dothideomycetidae</taxon>
        <taxon>Mycosphaerellales</taxon>
        <taxon>Mycosphaerellaceae</taxon>
        <taxon>Dothistroma</taxon>
    </lineage>
</organism>
<protein>
    <submittedName>
        <fullName evidence="1">Uncharacterized protein</fullName>
    </submittedName>
</protein>
<dbReference type="Proteomes" id="UP000016933">
    <property type="component" value="Unassembled WGS sequence"/>
</dbReference>
<dbReference type="OMA" id="IRCHADW"/>
<dbReference type="AlphaFoldDB" id="M2YKK1"/>
<accession>M2YKK1</accession>
<reference evidence="1 2" key="2">
    <citation type="journal article" date="2012" name="PLoS Pathog.">
        <title>Diverse lifestyles and strategies of plant pathogenesis encoded in the genomes of eighteen Dothideomycetes fungi.</title>
        <authorList>
            <person name="Ohm R.A."/>
            <person name="Feau N."/>
            <person name="Henrissat B."/>
            <person name="Schoch C.L."/>
            <person name="Horwitz B.A."/>
            <person name="Barry K.W."/>
            <person name="Condon B.J."/>
            <person name="Copeland A.C."/>
            <person name="Dhillon B."/>
            <person name="Glaser F."/>
            <person name="Hesse C.N."/>
            <person name="Kosti I."/>
            <person name="LaButti K."/>
            <person name="Lindquist E.A."/>
            <person name="Lucas S."/>
            <person name="Salamov A.A."/>
            <person name="Bradshaw R.E."/>
            <person name="Ciuffetti L."/>
            <person name="Hamelin R.C."/>
            <person name="Kema G.H.J."/>
            <person name="Lawrence C."/>
            <person name="Scott J.A."/>
            <person name="Spatafora J.W."/>
            <person name="Turgeon B.G."/>
            <person name="de Wit P.J.G.M."/>
            <person name="Zhong S."/>
            <person name="Goodwin S.B."/>
            <person name="Grigoriev I.V."/>
        </authorList>
    </citation>
    <scope>NUCLEOTIDE SEQUENCE [LARGE SCALE GENOMIC DNA]</scope>
    <source>
        <strain evidence="2">NZE10 / CBS 128990</strain>
    </source>
</reference>
<dbReference type="eggNOG" id="ENOG502S3PM">
    <property type="taxonomic scope" value="Eukaryota"/>
</dbReference>
<name>M2YKK1_DOTSN</name>
<dbReference type="HOGENOM" id="CLU_061001_1_0_1"/>
<sequence length="339" mass="38319">MLSRPVLVHYCDSCNYNTPVKHTGSVREQDHICTHCGVKQRGADVVGESKGAMNSMQQDDLAQLFAQSMQLQQPATIQQQPVFVELVQPMSGKTVEAPIHYASAHYTPNSAHMRAETQSEPAQSPPPPYREALMPDAMADVLRQNSIDPLALLPNQVDLFLNADYEQRLRLLELWRISPPSYPHEQQAQQQWMNTSVEKEEHAARDRYEQQMQQRSACQEKHMFDTFVPKPESQAPVRLRSASSSAGTVTIKPMEAEPYIINGYEIAAASPRAVEPVYAAAGMWSAPRYEATLQQARLEDQYGMIDQIRCHADWERMNQQQFHGMHGPVEGVDSMDMEL</sequence>
<proteinExistence type="predicted"/>
<evidence type="ECO:0000313" key="1">
    <source>
        <dbReference type="EMBL" id="EME39501.1"/>
    </source>
</evidence>
<reference evidence="2" key="1">
    <citation type="journal article" date="2012" name="PLoS Genet.">
        <title>The genomes of the fungal plant pathogens Cladosporium fulvum and Dothistroma septosporum reveal adaptation to different hosts and lifestyles but also signatures of common ancestry.</title>
        <authorList>
            <person name="de Wit P.J.G.M."/>
            <person name="van der Burgt A."/>
            <person name="Oekmen B."/>
            <person name="Stergiopoulos I."/>
            <person name="Abd-Elsalam K.A."/>
            <person name="Aerts A.L."/>
            <person name="Bahkali A.H."/>
            <person name="Beenen H.G."/>
            <person name="Chettri P."/>
            <person name="Cox M.P."/>
            <person name="Datema E."/>
            <person name="de Vries R.P."/>
            <person name="Dhillon B."/>
            <person name="Ganley A.R."/>
            <person name="Griffiths S.A."/>
            <person name="Guo Y."/>
            <person name="Hamelin R.C."/>
            <person name="Henrissat B."/>
            <person name="Kabir M.S."/>
            <person name="Jashni M.K."/>
            <person name="Kema G."/>
            <person name="Klaubauf S."/>
            <person name="Lapidus A."/>
            <person name="Levasseur A."/>
            <person name="Lindquist E."/>
            <person name="Mehrabi R."/>
            <person name="Ohm R.A."/>
            <person name="Owen T.J."/>
            <person name="Salamov A."/>
            <person name="Schwelm A."/>
            <person name="Schijlen E."/>
            <person name="Sun H."/>
            <person name="van den Burg H.A."/>
            <person name="van Ham R.C.H.J."/>
            <person name="Zhang S."/>
            <person name="Goodwin S.B."/>
            <person name="Grigoriev I.V."/>
            <person name="Collemare J."/>
            <person name="Bradshaw R.E."/>
        </authorList>
    </citation>
    <scope>NUCLEOTIDE SEQUENCE [LARGE SCALE GENOMIC DNA]</scope>
    <source>
        <strain evidence="2">NZE10 / CBS 128990</strain>
    </source>
</reference>
<dbReference type="OrthoDB" id="5357075at2759"/>
<dbReference type="EMBL" id="KB446545">
    <property type="protein sequence ID" value="EME39501.1"/>
    <property type="molecule type" value="Genomic_DNA"/>
</dbReference>
<evidence type="ECO:0000313" key="2">
    <source>
        <dbReference type="Proteomes" id="UP000016933"/>
    </source>
</evidence>
<keyword evidence="2" id="KW-1185">Reference proteome</keyword>